<dbReference type="EMBL" id="CAUYUJ010000292">
    <property type="protein sequence ID" value="CAK0789731.1"/>
    <property type="molecule type" value="Genomic_DNA"/>
</dbReference>
<feature type="transmembrane region" description="Helical" evidence="2">
    <location>
        <begin position="458"/>
        <end position="484"/>
    </location>
</feature>
<feature type="region of interest" description="Disordered" evidence="1">
    <location>
        <begin position="216"/>
        <end position="238"/>
    </location>
</feature>
<proteinExistence type="predicted"/>
<evidence type="ECO:0000256" key="2">
    <source>
        <dbReference type="SAM" id="Phobius"/>
    </source>
</evidence>
<protein>
    <submittedName>
        <fullName evidence="3">Uncharacterized protein</fullName>
    </submittedName>
</protein>
<gene>
    <name evidence="3" type="ORF">PCOR1329_LOCUS1214</name>
</gene>
<name>A0ABN9PHS2_9DINO</name>
<keyword evidence="2" id="KW-0812">Transmembrane</keyword>
<feature type="transmembrane region" description="Helical" evidence="2">
    <location>
        <begin position="422"/>
        <end position="446"/>
    </location>
</feature>
<accession>A0ABN9PHS2</accession>
<keyword evidence="2" id="KW-1133">Transmembrane helix</keyword>
<keyword evidence="4" id="KW-1185">Reference proteome</keyword>
<organism evidence="3 4">
    <name type="scientific">Prorocentrum cordatum</name>
    <dbReference type="NCBI Taxonomy" id="2364126"/>
    <lineage>
        <taxon>Eukaryota</taxon>
        <taxon>Sar</taxon>
        <taxon>Alveolata</taxon>
        <taxon>Dinophyceae</taxon>
        <taxon>Prorocentrales</taxon>
        <taxon>Prorocentraceae</taxon>
        <taxon>Prorocentrum</taxon>
    </lineage>
</organism>
<sequence>MPVLKLAERVAGLKLNLPKCVVVVTHELNRIEFDRLMLDHDIELPGVVLGTAGKYLGIWGRASEGVLRHALTGGAQRTWHRSDGGGACGDDLEKYRSEGRQPCTGAVPGQAPPGFRRSVSDVGGDGSLHRAALEVARGALLAAHSATGLTTGRPELRESLRIFRAAEGMLRAAVDMLTSPLLLLGGGGGPVAAAARRARQRMTNMDDALADELRLVRRDGGPPSSAASGTDKDKGTGKALGRQLSVRMRFAIEGVCADPGPGMGAGPGPARACAAGAPCRQEGGPGRRSSERLAAQAGPRLGGGPPAAPMWRLLESWCYCCRCHWGFVVRTSERTLDDYLKLFRRTMAADLVLALLYAVHVSDWVTRRRGAAEGAAGTAMTVLGVWTVGCFCFDAVLVWLLARCVRGAADGPSVRSEELDSVATWQLACVGHSCAGLALFGARYLLEMSQIGFATRWAACTLALIFLAKAAGVVALGSFGRWLWLQSDEAKTLTLTRSASHSTLYSDSDADLEEEDWAG</sequence>
<dbReference type="Proteomes" id="UP001189429">
    <property type="component" value="Unassembled WGS sequence"/>
</dbReference>
<evidence type="ECO:0000313" key="4">
    <source>
        <dbReference type="Proteomes" id="UP001189429"/>
    </source>
</evidence>
<keyword evidence="2" id="KW-0472">Membrane</keyword>
<comment type="caution">
    <text evidence="3">The sequence shown here is derived from an EMBL/GenBank/DDBJ whole genome shotgun (WGS) entry which is preliminary data.</text>
</comment>
<reference evidence="3" key="1">
    <citation type="submission" date="2023-10" db="EMBL/GenBank/DDBJ databases">
        <authorList>
            <person name="Chen Y."/>
            <person name="Shah S."/>
            <person name="Dougan E. K."/>
            <person name="Thang M."/>
            <person name="Chan C."/>
        </authorList>
    </citation>
    <scope>NUCLEOTIDE SEQUENCE [LARGE SCALE GENOMIC DNA]</scope>
</reference>
<feature type="transmembrane region" description="Helical" evidence="2">
    <location>
        <begin position="378"/>
        <end position="402"/>
    </location>
</feature>
<evidence type="ECO:0000256" key="1">
    <source>
        <dbReference type="SAM" id="MobiDB-lite"/>
    </source>
</evidence>
<evidence type="ECO:0000313" key="3">
    <source>
        <dbReference type="EMBL" id="CAK0789731.1"/>
    </source>
</evidence>